<keyword evidence="5" id="KW-1185">Reference proteome</keyword>
<sequence>MDLPQAQSPSDSGLATDVPQAQPPSNLGEVPSSQLGEPKNPAPTQEKRNKKRKLGTQEKRNNKKRKFVTFERVWSRADELRIVEAMAKHAESHGGTLPETSDLFATLGSSLDNRDNNLPKLADKVRKLKRRYDNAQLKGCPIDDDGRQLFELCEKVWGAASTALRRSTRKIGGGQIAVEEARRGGEGGDEDAGKQEGNIEQSKDVTHQAEVVPADVEACRDKAGSFKEDGDVSSGAPKDKMVRVRAQGPVKAASVRRELSELSVLYPSLMEEVKAHANDCGELIITAFEFIGDDEARYLDARCKKIRIDKLNLKKDQASLTKLLLCTLKDE</sequence>
<feature type="compositionally biased region" description="Basic and acidic residues" evidence="2">
    <location>
        <begin position="179"/>
        <end position="194"/>
    </location>
</feature>
<feature type="compositionally biased region" description="Polar residues" evidence="2">
    <location>
        <begin position="1"/>
        <end position="13"/>
    </location>
</feature>
<evidence type="ECO:0000256" key="1">
    <source>
        <dbReference type="ARBA" id="ARBA00010820"/>
    </source>
</evidence>
<dbReference type="GO" id="GO:0005634">
    <property type="term" value="C:nucleus"/>
    <property type="evidence" value="ECO:0007669"/>
    <property type="project" value="TreeGrafter"/>
</dbReference>
<accession>A0A6G1EY75</accession>
<dbReference type="AlphaFoldDB" id="A0A6G1EY75"/>
<dbReference type="PANTHER" id="PTHR31662:SF13">
    <property type="entry name" value="OS09G0287600 PROTEIN"/>
    <property type="match status" value="1"/>
</dbReference>
<gene>
    <name evidence="4" type="ORF">E2562_022379</name>
</gene>
<dbReference type="Proteomes" id="UP000479710">
    <property type="component" value="Unassembled WGS sequence"/>
</dbReference>
<feature type="region of interest" description="Disordered" evidence="2">
    <location>
        <begin position="1"/>
        <end position="68"/>
    </location>
</feature>
<organism evidence="4 5">
    <name type="scientific">Oryza meyeriana var. granulata</name>
    <dbReference type="NCBI Taxonomy" id="110450"/>
    <lineage>
        <taxon>Eukaryota</taxon>
        <taxon>Viridiplantae</taxon>
        <taxon>Streptophyta</taxon>
        <taxon>Embryophyta</taxon>
        <taxon>Tracheophyta</taxon>
        <taxon>Spermatophyta</taxon>
        <taxon>Magnoliopsida</taxon>
        <taxon>Liliopsida</taxon>
        <taxon>Poales</taxon>
        <taxon>Poaceae</taxon>
        <taxon>BOP clade</taxon>
        <taxon>Oryzoideae</taxon>
        <taxon>Oryzeae</taxon>
        <taxon>Oryzinae</taxon>
        <taxon>Oryza</taxon>
        <taxon>Oryza meyeriana</taxon>
    </lineage>
</organism>
<protein>
    <recommendedName>
        <fullName evidence="3">Glabrous enhancer-binding protein-like DBD domain-containing protein</fullName>
    </recommendedName>
</protein>
<comment type="caution">
    <text evidence="4">The sequence shown here is derived from an EMBL/GenBank/DDBJ whole genome shotgun (WGS) entry which is preliminary data.</text>
</comment>
<feature type="region of interest" description="Disordered" evidence="2">
    <location>
        <begin position="175"/>
        <end position="207"/>
    </location>
</feature>
<dbReference type="GO" id="GO:0006355">
    <property type="term" value="P:regulation of DNA-templated transcription"/>
    <property type="evidence" value="ECO:0007669"/>
    <property type="project" value="InterPro"/>
</dbReference>
<dbReference type="Pfam" id="PF04504">
    <property type="entry name" value="GeBP-like_DBD"/>
    <property type="match status" value="1"/>
</dbReference>
<evidence type="ECO:0000256" key="2">
    <source>
        <dbReference type="SAM" id="MobiDB-lite"/>
    </source>
</evidence>
<reference evidence="4 5" key="1">
    <citation type="submission" date="2019-11" db="EMBL/GenBank/DDBJ databases">
        <title>Whole genome sequence of Oryza granulata.</title>
        <authorList>
            <person name="Li W."/>
        </authorList>
    </citation>
    <scope>NUCLEOTIDE SEQUENCE [LARGE SCALE GENOMIC DNA]</scope>
    <source>
        <strain evidence="5">cv. Menghai</strain>
        <tissue evidence="4">Leaf</tissue>
    </source>
</reference>
<dbReference type="InterPro" id="IPR053932">
    <property type="entry name" value="GeBP-like_DBD"/>
</dbReference>
<proteinExistence type="inferred from homology"/>
<dbReference type="InterPro" id="IPR007592">
    <property type="entry name" value="GEBP"/>
</dbReference>
<evidence type="ECO:0000313" key="4">
    <source>
        <dbReference type="EMBL" id="KAF0929555.1"/>
    </source>
</evidence>
<evidence type="ECO:0000313" key="5">
    <source>
        <dbReference type="Proteomes" id="UP000479710"/>
    </source>
</evidence>
<dbReference type="PANTHER" id="PTHR31662">
    <property type="entry name" value="BNAANNG10740D PROTEIN-RELATED"/>
    <property type="match status" value="1"/>
</dbReference>
<feature type="domain" description="Glabrous enhancer-binding protein-like DBD" evidence="3">
    <location>
        <begin position="70"/>
        <end position="158"/>
    </location>
</feature>
<comment type="similarity">
    <text evidence="1">Belongs to the GeBP family.</text>
</comment>
<dbReference type="EMBL" id="SPHZ02000002">
    <property type="protein sequence ID" value="KAF0929555.1"/>
    <property type="molecule type" value="Genomic_DNA"/>
</dbReference>
<dbReference type="OrthoDB" id="688402at2759"/>
<name>A0A6G1EY75_9ORYZ</name>
<evidence type="ECO:0000259" key="3">
    <source>
        <dbReference type="Pfam" id="PF04504"/>
    </source>
</evidence>